<evidence type="ECO:0000256" key="2">
    <source>
        <dbReference type="ARBA" id="ARBA00023143"/>
    </source>
</evidence>
<evidence type="ECO:0000256" key="1">
    <source>
        <dbReference type="ARBA" id="ARBA00005709"/>
    </source>
</evidence>
<dbReference type="RefSeq" id="WP_183474955.1">
    <property type="nucleotide sequence ID" value="NZ_JACIBX010000015.1"/>
</dbReference>
<dbReference type="EMBL" id="JACIBX010000015">
    <property type="protein sequence ID" value="MBB3713476.1"/>
    <property type="molecule type" value="Genomic_DNA"/>
</dbReference>
<keyword evidence="6" id="KW-0282">Flagellum</keyword>
<dbReference type="InterPro" id="IPR001029">
    <property type="entry name" value="Flagellin_N"/>
</dbReference>
<reference evidence="6 7" key="1">
    <citation type="submission" date="2020-08" db="EMBL/GenBank/DDBJ databases">
        <title>Genomic Encyclopedia of Type Strains, Phase III (KMG-III): the genomes of soil and plant-associated and newly described type strains.</title>
        <authorList>
            <person name="Whitman W."/>
        </authorList>
    </citation>
    <scope>NUCLEOTIDE SEQUENCE [LARGE SCALE GENOMIC DNA]</scope>
    <source>
        <strain evidence="6 7">CECT 8572</strain>
    </source>
</reference>
<dbReference type="Proteomes" id="UP000576152">
    <property type="component" value="Unassembled WGS sequence"/>
</dbReference>
<dbReference type="SUPFAM" id="SSF64518">
    <property type="entry name" value="Phase 1 flagellin"/>
    <property type="match status" value="1"/>
</dbReference>
<evidence type="ECO:0000256" key="3">
    <source>
        <dbReference type="RuleBase" id="RU362073"/>
    </source>
</evidence>
<keyword evidence="7" id="KW-1185">Reference proteome</keyword>
<name>A0ABR6HSF1_9RHOB</name>
<keyword evidence="6" id="KW-0966">Cell projection</keyword>
<evidence type="ECO:0000259" key="4">
    <source>
        <dbReference type="Pfam" id="PF00669"/>
    </source>
</evidence>
<proteinExistence type="inferred from homology"/>
<comment type="subcellular location">
    <subcellularLocation>
        <location evidence="3">Secreted</location>
    </subcellularLocation>
    <subcellularLocation>
        <location evidence="3">Bacterial flagellum</location>
    </subcellularLocation>
</comment>
<dbReference type="Pfam" id="PF00669">
    <property type="entry name" value="Flagellin_N"/>
    <property type="match status" value="1"/>
</dbReference>
<dbReference type="Pfam" id="PF00700">
    <property type="entry name" value="Flagellin_C"/>
    <property type="match status" value="1"/>
</dbReference>
<dbReference type="InterPro" id="IPR001492">
    <property type="entry name" value="Flagellin"/>
</dbReference>
<keyword evidence="3" id="KW-0964">Secreted</keyword>
<keyword evidence="2 3" id="KW-0975">Bacterial flagellum</keyword>
<feature type="domain" description="Flagellin C-terminal" evidence="5">
    <location>
        <begin position="273"/>
        <end position="358"/>
    </location>
</feature>
<evidence type="ECO:0000259" key="5">
    <source>
        <dbReference type="Pfam" id="PF00700"/>
    </source>
</evidence>
<protein>
    <recommendedName>
        <fullName evidence="3">Flagellin</fullName>
    </recommendedName>
</protein>
<accession>A0ABR6HSF1</accession>
<feature type="domain" description="Flagellin N-terminal" evidence="4">
    <location>
        <begin position="4"/>
        <end position="138"/>
    </location>
</feature>
<comment type="function">
    <text evidence="3">Flagellin is the subunit protein which polymerizes to form the filaments of bacterial flagella.</text>
</comment>
<sequence length="359" mass="37933">MSSILTNNSAMNALSTLRGINKGLNQTQDRISSGLKIQSAKDNASYFAISKTMDSDSGMNKAINESLTLTKNAVSAGRASAEAVMEMTKEIGTKIAFASGQMASDPNYDTKKVQGEIDEIVARIGTTIEQATFNGISFVDSDEDKVDGTGTAKTVNIATGITRAGTSISTTSMSVSKVDLGSIKEALGRIKLDLETDGADNTQYDALTKQTRNNDDEIAQMGSVFIKGQMAFGQEEGDKANAADATIKPTGDLDGTTNAALQAGAADKMAFFLEVVDKATTMAIDAATSLGISEKSIETQQDFLTKLTDRLDSGIGSMVDADMEEEAARLQALQVQQQLASQSLSIANQAPQQILSLFR</sequence>
<gene>
    <name evidence="6" type="ORF">FHS00_003080</name>
</gene>
<evidence type="ECO:0000313" key="6">
    <source>
        <dbReference type="EMBL" id="MBB3713476.1"/>
    </source>
</evidence>
<dbReference type="PANTHER" id="PTHR42792:SF2">
    <property type="entry name" value="FLAGELLIN"/>
    <property type="match status" value="1"/>
</dbReference>
<evidence type="ECO:0000313" key="7">
    <source>
        <dbReference type="Proteomes" id="UP000576152"/>
    </source>
</evidence>
<dbReference type="Gene3D" id="1.20.1330.10">
    <property type="entry name" value="f41 fragment of flagellin, N-terminal domain"/>
    <property type="match status" value="1"/>
</dbReference>
<dbReference type="PANTHER" id="PTHR42792">
    <property type="entry name" value="FLAGELLIN"/>
    <property type="match status" value="1"/>
</dbReference>
<comment type="similarity">
    <text evidence="1 3">Belongs to the bacterial flagellin family.</text>
</comment>
<keyword evidence="6" id="KW-0969">Cilium</keyword>
<comment type="caution">
    <text evidence="6">The sequence shown here is derived from an EMBL/GenBank/DDBJ whole genome shotgun (WGS) entry which is preliminary data.</text>
</comment>
<dbReference type="InterPro" id="IPR046358">
    <property type="entry name" value="Flagellin_C"/>
</dbReference>
<organism evidence="6 7">
    <name type="scientific">Limimaricola variabilis</name>
    <dbReference type="NCBI Taxonomy" id="1492771"/>
    <lineage>
        <taxon>Bacteria</taxon>
        <taxon>Pseudomonadati</taxon>
        <taxon>Pseudomonadota</taxon>
        <taxon>Alphaproteobacteria</taxon>
        <taxon>Rhodobacterales</taxon>
        <taxon>Paracoccaceae</taxon>
        <taxon>Limimaricola</taxon>
    </lineage>
</organism>